<evidence type="ECO:0000313" key="7">
    <source>
        <dbReference type="EMBL" id="CAA6829297.1"/>
    </source>
</evidence>
<dbReference type="Pfam" id="PF25876">
    <property type="entry name" value="HH_MFP_RND"/>
    <property type="match status" value="1"/>
</dbReference>
<name>A0A6S6UIK9_9BACT</name>
<dbReference type="SUPFAM" id="SSF111369">
    <property type="entry name" value="HlyD-like secretion proteins"/>
    <property type="match status" value="1"/>
</dbReference>
<dbReference type="Gene3D" id="1.10.287.470">
    <property type="entry name" value="Helix hairpin bin"/>
    <property type="match status" value="1"/>
</dbReference>
<feature type="domain" description="Multidrug resistance protein MdtA-like alpha-helical hairpin" evidence="4">
    <location>
        <begin position="118"/>
        <end position="201"/>
    </location>
</feature>
<dbReference type="GO" id="GO:1990281">
    <property type="term" value="C:efflux pump complex"/>
    <property type="evidence" value="ECO:0007669"/>
    <property type="project" value="TreeGrafter"/>
</dbReference>
<evidence type="ECO:0000259" key="5">
    <source>
        <dbReference type="Pfam" id="PF25917"/>
    </source>
</evidence>
<comment type="similarity">
    <text evidence="1">Belongs to the membrane fusion protein (MFP) (TC 8.A.1) family.</text>
</comment>
<keyword evidence="3" id="KW-0472">Membrane</keyword>
<dbReference type="InterPro" id="IPR058649">
    <property type="entry name" value="CzcB_C"/>
</dbReference>
<evidence type="ECO:0000259" key="6">
    <source>
        <dbReference type="Pfam" id="PF25975"/>
    </source>
</evidence>
<dbReference type="AlphaFoldDB" id="A0A6S6UIK9"/>
<dbReference type="Gene3D" id="2.40.30.170">
    <property type="match status" value="1"/>
</dbReference>
<gene>
    <name evidence="7" type="ORF">HELGO_WM24126</name>
</gene>
<evidence type="ECO:0000256" key="1">
    <source>
        <dbReference type="ARBA" id="ARBA00009477"/>
    </source>
</evidence>
<dbReference type="Gene3D" id="2.40.420.20">
    <property type="match status" value="1"/>
</dbReference>
<keyword evidence="2" id="KW-0175">Coiled coil</keyword>
<feature type="domain" description="Multidrug resistance protein MdtA-like barrel-sandwich hybrid" evidence="5">
    <location>
        <begin position="65"/>
        <end position="224"/>
    </location>
</feature>
<dbReference type="Pfam" id="PF25975">
    <property type="entry name" value="CzcB_C"/>
    <property type="match status" value="1"/>
</dbReference>
<sequence>MAAKRKSRKGWYFLLILVVAIAAGSYYKMKNKKEAFEKVAVEAAEKRTIVETVYSSGKLFPATELEITSNVSGTIIDLYVEEGDLVKKGQLLAKVDPEALVSIVERAEAATDGSKAQLEAVRSQKKQLEAQFENTRIIYERNKQLHEEGVISRAEYEAALATYNTSKANIEGAVQNILAAEFSVKSAEATVKEQKKNLSQTRIYAPISGVVSTLYKKQGEQVVGTAQMAGTPILKIANLKTVEVRVDVNERDILTTSIGDSAEIELDAYPDRKFLGIITKIANTATGLSSLTTQLTSDQVTNFEVAILMLEDSYKDLDIESERSPFRAGLSASAEIKTNTATNILSVPVAAVTAREAEDDVIPSKTKGKEANKIKEYVFVQVGDSVRLRQVTTGIQNDNFIEIKTGLKAGEVLVKAPYDAISKILEDGTKIEVVEEKELYKKVTK</sequence>
<dbReference type="PANTHER" id="PTHR30469:SF33">
    <property type="entry name" value="SLR1207 PROTEIN"/>
    <property type="match status" value="1"/>
</dbReference>
<evidence type="ECO:0000259" key="4">
    <source>
        <dbReference type="Pfam" id="PF25876"/>
    </source>
</evidence>
<feature type="domain" description="CzcB-like C-terminal circularly permuted SH3-like" evidence="6">
    <location>
        <begin position="375"/>
        <end position="414"/>
    </location>
</feature>
<evidence type="ECO:0000256" key="3">
    <source>
        <dbReference type="SAM" id="Phobius"/>
    </source>
</evidence>
<reference evidence="7" key="1">
    <citation type="submission" date="2020-01" db="EMBL/GenBank/DDBJ databases">
        <authorList>
            <person name="Meier V. D."/>
            <person name="Meier V D."/>
        </authorList>
    </citation>
    <scope>NUCLEOTIDE SEQUENCE</scope>
    <source>
        <strain evidence="7">HLG_WM_MAG_10</strain>
    </source>
</reference>
<keyword evidence="3" id="KW-1133">Transmembrane helix</keyword>
<dbReference type="InterPro" id="IPR058624">
    <property type="entry name" value="MdtA-like_HH"/>
</dbReference>
<dbReference type="GO" id="GO:0015562">
    <property type="term" value="F:efflux transmembrane transporter activity"/>
    <property type="evidence" value="ECO:0007669"/>
    <property type="project" value="TreeGrafter"/>
</dbReference>
<accession>A0A6S6UIK9</accession>
<dbReference type="PANTHER" id="PTHR30469">
    <property type="entry name" value="MULTIDRUG RESISTANCE PROTEIN MDTA"/>
    <property type="match status" value="1"/>
</dbReference>
<dbReference type="Pfam" id="PF25917">
    <property type="entry name" value="BSH_RND"/>
    <property type="match status" value="1"/>
</dbReference>
<dbReference type="EMBL" id="CACVAQ010000478">
    <property type="protein sequence ID" value="CAA6829297.1"/>
    <property type="molecule type" value="Genomic_DNA"/>
</dbReference>
<organism evidence="7">
    <name type="scientific">uncultured Aureispira sp</name>
    <dbReference type="NCBI Taxonomy" id="1331704"/>
    <lineage>
        <taxon>Bacteria</taxon>
        <taxon>Pseudomonadati</taxon>
        <taxon>Bacteroidota</taxon>
        <taxon>Saprospiria</taxon>
        <taxon>Saprospirales</taxon>
        <taxon>Saprospiraceae</taxon>
        <taxon>Aureispira</taxon>
        <taxon>environmental samples</taxon>
    </lineage>
</organism>
<feature type="transmembrane region" description="Helical" evidence="3">
    <location>
        <begin position="12"/>
        <end position="29"/>
    </location>
</feature>
<protein>
    <submittedName>
        <fullName evidence="7">Macrolide-specific efflux protein MacA</fullName>
    </submittedName>
</protein>
<keyword evidence="3" id="KW-0812">Transmembrane</keyword>
<dbReference type="InterPro" id="IPR058625">
    <property type="entry name" value="MdtA-like_BSH"/>
</dbReference>
<evidence type="ECO:0000256" key="2">
    <source>
        <dbReference type="SAM" id="Coils"/>
    </source>
</evidence>
<proteinExistence type="inferred from homology"/>
<dbReference type="Gene3D" id="2.40.50.100">
    <property type="match status" value="2"/>
</dbReference>
<dbReference type="InterPro" id="IPR006143">
    <property type="entry name" value="RND_pump_MFP"/>
</dbReference>
<dbReference type="NCBIfam" id="TIGR01730">
    <property type="entry name" value="RND_mfp"/>
    <property type="match status" value="1"/>
</dbReference>
<feature type="coiled-coil region" evidence="2">
    <location>
        <begin position="111"/>
        <end position="138"/>
    </location>
</feature>